<evidence type="ECO:0000256" key="7">
    <source>
        <dbReference type="ARBA" id="ARBA00023015"/>
    </source>
</evidence>
<comment type="function">
    <text evidence="11">Involved in deacetylation of histones, chromatin assembly and chromosome segregation. May act as a transcriptional oscillator, directing histone deacetylases to specific chromosomal domains. Component of the NuA4 histone acetyltransferase complex which is involved in transcriptional activation of selected genes principally by acetylation of nucleosomal histone H4 and H2A. The NuA4 complex is also involved in DNA repair.</text>
</comment>
<name>A0A6A6P9T2_9PEZI</name>
<comment type="subunit">
    <text evidence="3">Component of the NuA4 histone acetyltransferase complex.</text>
</comment>
<feature type="domain" description="Chromo" evidence="14">
    <location>
        <begin position="22"/>
        <end position="82"/>
    </location>
</feature>
<evidence type="ECO:0000256" key="3">
    <source>
        <dbReference type="ARBA" id="ARBA00011353"/>
    </source>
</evidence>
<keyword evidence="8" id="KW-0804">Transcription</keyword>
<evidence type="ECO:0000259" key="14">
    <source>
        <dbReference type="SMART" id="SM00298"/>
    </source>
</evidence>
<organism evidence="15 16">
    <name type="scientific">Lineolata rhizophorae</name>
    <dbReference type="NCBI Taxonomy" id="578093"/>
    <lineage>
        <taxon>Eukaryota</taxon>
        <taxon>Fungi</taxon>
        <taxon>Dikarya</taxon>
        <taxon>Ascomycota</taxon>
        <taxon>Pezizomycotina</taxon>
        <taxon>Dothideomycetes</taxon>
        <taxon>Dothideomycetes incertae sedis</taxon>
        <taxon>Lineolatales</taxon>
        <taxon>Lineolataceae</taxon>
        <taxon>Lineolata</taxon>
    </lineage>
</organism>
<dbReference type="GO" id="GO:0032221">
    <property type="term" value="C:Rpd3S complex"/>
    <property type="evidence" value="ECO:0007669"/>
    <property type="project" value="TreeGrafter"/>
</dbReference>
<dbReference type="SUPFAM" id="SSF54160">
    <property type="entry name" value="Chromo domain-like"/>
    <property type="match status" value="1"/>
</dbReference>
<dbReference type="Proteomes" id="UP000799766">
    <property type="component" value="Unassembled WGS sequence"/>
</dbReference>
<dbReference type="InterPro" id="IPR016197">
    <property type="entry name" value="Chromo-like_dom_sf"/>
</dbReference>
<keyword evidence="9" id="KW-0234">DNA repair</keyword>
<evidence type="ECO:0000256" key="8">
    <source>
        <dbReference type="ARBA" id="ARBA00023163"/>
    </source>
</evidence>
<dbReference type="GO" id="GO:0006355">
    <property type="term" value="P:regulation of DNA-templated transcription"/>
    <property type="evidence" value="ECO:0007669"/>
    <property type="project" value="InterPro"/>
</dbReference>
<evidence type="ECO:0000256" key="5">
    <source>
        <dbReference type="ARBA" id="ARBA00022763"/>
    </source>
</evidence>
<dbReference type="SMART" id="SM00298">
    <property type="entry name" value="CHROMO"/>
    <property type="match status" value="1"/>
</dbReference>
<evidence type="ECO:0000256" key="1">
    <source>
        <dbReference type="ARBA" id="ARBA00004123"/>
    </source>
</evidence>
<dbReference type="AlphaFoldDB" id="A0A6A6P9T2"/>
<dbReference type="CDD" id="cd18983">
    <property type="entry name" value="CBD_MSL3_like"/>
    <property type="match status" value="1"/>
</dbReference>
<dbReference type="InterPro" id="IPR008676">
    <property type="entry name" value="MRG"/>
</dbReference>
<accession>A0A6A6P9T2</accession>
<keyword evidence="10" id="KW-0539">Nucleus</keyword>
<proteinExistence type="inferred from homology"/>
<dbReference type="Pfam" id="PF22732">
    <property type="entry name" value="MSL3_chromo-like"/>
    <property type="match status" value="1"/>
</dbReference>
<dbReference type="InterPro" id="IPR038217">
    <property type="entry name" value="MRG_C_sf"/>
</dbReference>
<evidence type="ECO:0000313" key="15">
    <source>
        <dbReference type="EMBL" id="KAF2460638.1"/>
    </source>
</evidence>
<comment type="similarity">
    <text evidence="2">Belongs to the MRG family.</text>
</comment>
<dbReference type="InterPro" id="IPR053820">
    <property type="entry name" value="MSL3_chromo-like"/>
</dbReference>
<evidence type="ECO:0000256" key="4">
    <source>
        <dbReference type="ARBA" id="ARBA00018505"/>
    </source>
</evidence>
<keyword evidence="5" id="KW-0227">DNA damage</keyword>
<dbReference type="InterPro" id="IPR026541">
    <property type="entry name" value="MRG_dom"/>
</dbReference>
<reference evidence="15" key="1">
    <citation type="journal article" date="2020" name="Stud. Mycol.">
        <title>101 Dothideomycetes genomes: a test case for predicting lifestyles and emergence of pathogens.</title>
        <authorList>
            <person name="Haridas S."/>
            <person name="Albert R."/>
            <person name="Binder M."/>
            <person name="Bloem J."/>
            <person name="Labutti K."/>
            <person name="Salamov A."/>
            <person name="Andreopoulos B."/>
            <person name="Baker S."/>
            <person name="Barry K."/>
            <person name="Bills G."/>
            <person name="Bluhm B."/>
            <person name="Cannon C."/>
            <person name="Castanera R."/>
            <person name="Culley D."/>
            <person name="Daum C."/>
            <person name="Ezra D."/>
            <person name="Gonzalez J."/>
            <person name="Henrissat B."/>
            <person name="Kuo A."/>
            <person name="Liang C."/>
            <person name="Lipzen A."/>
            <person name="Lutzoni F."/>
            <person name="Magnuson J."/>
            <person name="Mondo S."/>
            <person name="Nolan M."/>
            <person name="Ohm R."/>
            <person name="Pangilinan J."/>
            <person name="Park H.-J."/>
            <person name="Ramirez L."/>
            <person name="Alfaro M."/>
            <person name="Sun H."/>
            <person name="Tritt A."/>
            <person name="Yoshinaga Y."/>
            <person name="Zwiers L.-H."/>
            <person name="Turgeon B."/>
            <person name="Goodwin S."/>
            <person name="Spatafora J."/>
            <person name="Crous P."/>
            <person name="Grigoriev I."/>
        </authorList>
    </citation>
    <scope>NUCLEOTIDE SEQUENCE</scope>
    <source>
        <strain evidence="15">ATCC 16933</strain>
    </source>
</reference>
<evidence type="ECO:0000256" key="13">
    <source>
        <dbReference type="SAM" id="MobiDB-lite"/>
    </source>
</evidence>
<dbReference type="GO" id="GO:0035267">
    <property type="term" value="C:NuA4 histone acetyltransferase complex"/>
    <property type="evidence" value="ECO:0007669"/>
    <property type="project" value="TreeGrafter"/>
</dbReference>
<dbReference type="OrthoDB" id="124855at2759"/>
<dbReference type="InterPro" id="IPR000953">
    <property type="entry name" value="Chromo/chromo_shadow_dom"/>
</dbReference>
<comment type="subcellular location">
    <subcellularLocation>
        <location evidence="1">Nucleus</location>
    </subcellularLocation>
</comment>
<feature type="region of interest" description="Disordered" evidence="13">
    <location>
        <begin position="84"/>
        <end position="133"/>
    </location>
</feature>
<dbReference type="Pfam" id="PF05712">
    <property type="entry name" value="MRG"/>
    <property type="match status" value="1"/>
</dbReference>
<protein>
    <recommendedName>
        <fullName evidence="4">Chromatin modification-related protein EAF3</fullName>
    </recommendedName>
    <alternativeName>
        <fullName evidence="12">Chromatin modification-related protein eaf3</fullName>
    </alternativeName>
</protein>
<evidence type="ECO:0000313" key="16">
    <source>
        <dbReference type="Proteomes" id="UP000799766"/>
    </source>
</evidence>
<keyword evidence="6" id="KW-0156">Chromatin regulator</keyword>
<dbReference type="PROSITE" id="PS51640">
    <property type="entry name" value="MRG"/>
    <property type="match status" value="1"/>
</dbReference>
<evidence type="ECO:0000256" key="2">
    <source>
        <dbReference type="ARBA" id="ARBA00009093"/>
    </source>
</evidence>
<evidence type="ECO:0000256" key="12">
    <source>
        <dbReference type="ARBA" id="ARBA00072864"/>
    </source>
</evidence>
<evidence type="ECO:0000256" key="10">
    <source>
        <dbReference type="ARBA" id="ARBA00023242"/>
    </source>
</evidence>
<gene>
    <name evidence="15" type="ORF">BDY21DRAFT_335974</name>
</gene>
<dbReference type="EMBL" id="MU001673">
    <property type="protein sequence ID" value="KAF2460638.1"/>
    <property type="molecule type" value="Genomic_DNA"/>
</dbReference>
<dbReference type="Gene3D" id="1.10.274.30">
    <property type="entry name" value="MRG domain"/>
    <property type="match status" value="1"/>
</dbReference>
<dbReference type="Gene3D" id="2.30.30.140">
    <property type="match status" value="1"/>
</dbReference>
<evidence type="ECO:0000256" key="11">
    <source>
        <dbReference type="ARBA" id="ARBA00057322"/>
    </source>
</evidence>
<dbReference type="PANTHER" id="PTHR10880:SF15">
    <property type="entry name" value="MSL COMPLEX SUBUNIT 3"/>
    <property type="match status" value="1"/>
</dbReference>
<keyword evidence="7" id="KW-0805">Transcription regulation</keyword>
<evidence type="ECO:0000256" key="9">
    <source>
        <dbReference type="ARBA" id="ARBA00023204"/>
    </source>
</evidence>
<dbReference type="GO" id="GO:0006281">
    <property type="term" value="P:DNA repair"/>
    <property type="evidence" value="ECO:0007669"/>
    <property type="project" value="UniProtKB-KW"/>
</dbReference>
<dbReference type="PANTHER" id="PTHR10880">
    <property type="entry name" value="MORTALITY FACTOR 4-LIKE PROTEIN"/>
    <property type="match status" value="1"/>
</dbReference>
<evidence type="ECO:0000256" key="6">
    <source>
        <dbReference type="ARBA" id="ARBA00022853"/>
    </source>
</evidence>
<dbReference type="PIRSF" id="PIRSF038133">
    <property type="entry name" value="HAT_Nua4_EAF3/MRG15"/>
    <property type="match status" value="1"/>
</dbReference>
<keyword evidence="16" id="KW-1185">Reference proteome</keyword>
<dbReference type="GO" id="GO:0006338">
    <property type="term" value="P:chromatin remodeling"/>
    <property type="evidence" value="ECO:0007669"/>
    <property type="project" value="UniProtKB-ARBA"/>
</dbReference>
<sequence length="320" mass="37090">MAPSTPYYAKDEKVLCFHVDLLYEAKVLDTKPIDTGDKKNGWQYKVHYKGWKKTWDDWVPQDRMRKLTEENKELAASLRREMEALRAKGPPHSTKKAARDAANSARASEDRHSSVTTAPARGQKRNRDYDIEREDAYNSRPSVRIFIPDRLKALLVDDWENITKHLQLVQLPSATPASRILDEYLAQEKQKRRAGSADEDLLEEVVQGLKEYFNRSLGRILLYRFEREQYLQLYTRMESGTDDLAGKTPADIYGGEHLLRLLVSMPELVAQTNMDHQAVGRLREELSKLTIWLAKEENVQKYFAVEYENAGPEYADRLKE</sequence>
<dbReference type="FunFam" id="1.10.274.30:FF:000004">
    <property type="entry name" value="Putative Chromatin modification-related protein eaf3"/>
    <property type="match status" value="1"/>
</dbReference>